<dbReference type="PANTHER" id="PTHR43176:SF3">
    <property type="entry name" value="3-HYDROXYISOBUTYRYL-COA HYDROLASE, MITOCHONDRIAL"/>
    <property type="match status" value="1"/>
</dbReference>
<dbReference type="PANTHER" id="PTHR43176">
    <property type="entry name" value="3-HYDROXYISOBUTYRYL-COA HYDROLASE-RELATED"/>
    <property type="match status" value="1"/>
</dbReference>
<dbReference type="GO" id="GO:0016853">
    <property type="term" value="F:isomerase activity"/>
    <property type="evidence" value="ECO:0007669"/>
    <property type="project" value="UniProtKB-KW"/>
</dbReference>
<dbReference type="Proteomes" id="UP000282977">
    <property type="component" value="Unassembled WGS sequence"/>
</dbReference>
<dbReference type="InterPro" id="IPR032259">
    <property type="entry name" value="HIBYL-CoA-H"/>
</dbReference>
<comment type="caution">
    <text evidence="5">The sequence shown here is derived from an EMBL/GenBank/DDBJ whole genome shotgun (WGS) entry which is preliminary data.</text>
</comment>
<dbReference type="Pfam" id="PF16113">
    <property type="entry name" value="ECH_2"/>
    <property type="match status" value="1"/>
</dbReference>
<accession>A0A437J8U0</accession>
<proteinExistence type="predicted"/>
<keyword evidence="5" id="KW-0413">Isomerase</keyword>
<dbReference type="GO" id="GO:0006574">
    <property type="term" value="P:L-valine catabolic process"/>
    <property type="evidence" value="ECO:0007669"/>
    <property type="project" value="TreeGrafter"/>
</dbReference>
<dbReference type="GO" id="GO:0003860">
    <property type="term" value="F:3-hydroxyisobutyryl-CoA hydrolase activity"/>
    <property type="evidence" value="ECO:0007669"/>
    <property type="project" value="UniProtKB-EC"/>
</dbReference>
<dbReference type="InterPro" id="IPR045004">
    <property type="entry name" value="ECH_dom"/>
</dbReference>
<sequence>MTADIVSSVDNGVGRIRLNRPKAIHALTPAMVDAITAALLAWRDDDAIVAVMIDHAPAPDGDPKLSRGFCAGGDIALIARSAKTDCVEAEAFFFQEYRMNHLLFVYPKPIVVFMDGITMGGGVGIAAPCRYRVATERTIFAMPETGIGLFPDVGGGWFLPRLPGRVGYWLAATGARIDGADALSIGMATHYVASGVLDDVKARILADPASLPAILDDAHQVPPPAPLDAQRADIDRLFAADRYEDILAALEADDGAWAHKQRAVLATKSPQTVKVALRQLREGAQCTDFADNMRNEYRIGHHVIRRPDFVEGVRAVIFDKDNAPRWNPATPQDVTDAMIDALFAPLPPEKEWTPLPNAGATIA</sequence>
<keyword evidence="6" id="KW-1185">Reference proteome</keyword>
<dbReference type="EMBL" id="RZUL01000002">
    <property type="protein sequence ID" value="RVT41885.1"/>
    <property type="molecule type" value="Genomic_DNA"/>
</dbReference>
<comment type="catalytic activity">
    <reaction evidence="1">
        <text>3-hydroxy-2-methylpropanoyl-CoA + H2O = 3-hydroxy-2-methylpropanoate + CoA + H(+)</text>
        <dbReference type="Rhea" id="RHEA:20888"/>
        <dbReference type="ChEBI" id="CHEBI:11805"/>
        <dbReference type="ChEBI" id="CHEBI:15377"/>
        <dbReference type="ChEBI" id="CHEBI:15378"/>
        <dbReference type="ChEBI" id="CHEBI:57287"/>
        <dbReference type="ChEBI" id="CHEBI:57340"/>
        <dbReference type="EC" id="3.1.2.4"/>
    </reaction>
</comment>
<gene>
    <name evidence="5" type="ORF">ENE74_06375</name>
</gene>
<reference evidence="5 6" key="1">
    <citation type="submission" date="2019-01" db="EMBL/GenBank/DDBJ databases">
        <authorList>
            <person name="Chen W.-M."/>
        </authorList>
    </citation>
    <scope>NUCLEOTIDE SEQUENCE [LARGE SCALE GENOMIC DNA]</scope>
    <source>
        <strain evidence="5 6">TLA-22</strain>
    </source>
</reference>
<feature type="domain" description="Enoyl-CoA hydratase/isomerase" evidence="4">
    <location>
        <begin position="13"/>
        <end position="343"/>
    </location>
</feature>
<dbReference type="SUPFAM" id="SSF52096">
    <property type="entry name" value="ClpP/crotonase"/>
    <property type="match status" value="1"/>
</dbReference>
<evidence type="ECO:0000313" key="6">
    <source>
        <dbReference type="Proteomes" id="UP000282977"/>
    </source>
</evidence>
<organism evidence="5 6">
    <name type="scientific">Sphingobium algorifonticola</name>
    <dbReference type="NCBI Taxonomy" id="2008318"/>
    <lineage>
        <taxon>Bacteria</taxon>
        <taxon>Pseudomonadati</taxon>
        <taxon>Pseudomonadota</taxon>
        <taxon>Alphaproteobacteria</taxon>
        <taxon>Sphingomonadales</taxon>
        <taxon>Sphingomonadaceae</taxon>
        <taxon>Sphingobium</taxon>
    </lineage>
</organism>
<dbReference type="Gene3D" id="3.90.226.10">
    <property type="entry name" value="2-enoyl-CoA Hydratase, Chain A, domain 1"/>
    <property type="match status" value="1"/>
</dbReference>
<evidence type="ECO:0000259" key="4">
    <source>
        <dbReference type="Pfam" id="PF16113"/>
    </source>
</evidence>
<dbReference type="EC" id="3.1.2.4" evidence="2"/>
<dbReference type="CDD" id="cd06558">
    <property type="entry name" value="crotonase-like"/>
    <property type="match status" value="1"/>
</dbReference>
<evidence type="ECO:0000256" key="2">
    <source>
        <dbReference type="ARBA" id="ARBA00011915"/>
    </source>
</evidence>
<evidence type="ECO:0000256" key="3">
    <source>
        <dbReference type="ARBA" id="ARBA00022801"/>
    </source>
</evidence>
<keyword evidence="3" id="KW-0378">Hydrolase</keyword>
<dbReference type="AlphaFoldDB" id="A0A437J8U0"/>
<name>A0A437J8U0_9SPHN</name>
<dbReference type="OrthoDB" id="9790967at2"/>
<dbReference type="RefSeq" id="WP_127689983.1">
    <property type="nucleotide sequence ID" value="NZ_RZUL01000002.1"/>
</dbReference>
<dbReference type="NCBIfam" id="NF004127">
    <property type="entry name" value="PRK05617.1"/>
    <property type="match status" value="1"/>
</dbReference>
<evidence type="ECO:0000313" key="5">
    <source>
        <dbReference type="EMBL" id="RVT41885.1"/>
    </source>
</evidence>
<protein>
    <recommendedName>
        <fullName evidence="2">3-hydroxyisobutyryl-CoA hydrolase</fullName>
        <ecNumber evidence="2">3.1.2.4</ecNumber>
    </recommendedName>
</protein>
<dbReference type="InterPro" id="IPR029045">
    <property type="entry name" value="ClpP/crotonase-like_dom_sf"/>
</dbReference>
<evidence type="ECO:0000256" key="1">
    <source>
        <dbReference type="ARBA" id="ARBA00001709"/>
    </source>
</evidence>